<evidence type="ECO:0000313" key="1">
    <source>
        <dbReference type="EMBL" id="UQS84812.1"/>
    </source>
</evidence>
<keyword evidence="2" id="KW-1185">Reference proteome</keyword>
<proteinExistence type="predicted"/>
<dbReference type="RefSeq" id="WP_249510795.1">
    <property type="nucleotide sequence ID" value="NZ_CP093362.1"/>
</dbReference>
<dbReference type="EMBL" id="CP093362">
    <property type="protein sequence ID" value="UQS84812.1"/>
    <property type="molecule type" value="Genomic_DNA"/>
</dbReference>
<organism evidence="1 2">
    <name type="scientific">Apilactobacillus apisilvae</name>
    <dbReference type="NCBI Taxonomy" id="2923364"/>
    <lineage>
        <taxon>Bacteria</taxon>
        <taxon>Bacillati</taxon>
        <taxon>Bacillota</taxon>
        <taxon>Bacilli</taxon>
        <taxon>Lactobacillales</taxon>
        <taxon>Lactobacillaceae</taxon>
        <taxon>Apilactobacillus</taxon>
    </lineage>
</organism>
<name>A0ABY4PGV4_9LACO</name>
<protein>
    <submittedName>
        <fullName evidence="1">Uncharacterized protein</fullName>
    </submittedName>
</protein>
<dbReference type="Proteomes" id="UP000831859">
    <property type="component" value="Chromosome"/>
</dbReference>
<reference evidence="1 2" key="1">
    <citation type="journal article" date="2022" name="Int. J. Syst. Evol. Microbiol.">
        <title>Apilactobacillus apisilvae sp. nov., Nicolia spurrieriana gen. nov. sp. nov., Bombilactobacillus folatiphilus sp. nov. and Bombilactobacillus thymidiniphilus sp. nov., four new lactic acid bacterial isolates from stingless bees Tetragonula carbonaria and Austroplebeia australis.</title>
        <authorList>
            <person name="Oliphant S.A."/>
            <person name="Watson-Haigh N.S."/>
            <person name="Sumby K.M."/>
            <person name="Gardner J."/>
            <person name="Groom S."/>
            <person name="Jiranek V."/>
        </authorList>
    </citation>
    <scope>NUCLEOTIDE SEQUENCE [LARGE SCALE GENOMIC DNA]</scope>
    <source>
        <strain evidence="1 2">SG5_A10</strain>
    </source>
</reference>
<accession>A0ABY4PGV4</accession>
<sequence length="73" mass="8713">MDEVLFNGYIIDYNSQDSYCVKDKQSLLFLNRDNKSEVMIHFSIKENSLIIRPRNGVTFQKNSKNHYRIIKNK</sequence>
<gene>
    <name evidence="1" type="ORF">MOO46_06085</name>
</gene>
<evidence type="ECO:0000313" key="2">
    <source>
        <dbReference type="Proteomes" id="UP000831859"/>
    </source>
</evidence>